<name>A0A8J6Y112_9BACT</name>
<feature type="signal peptide" evidence="1">
    <location>
        <begin position="1"/>
        <end position="24"/>
    </location>
</feature>
<gene>
    <name evidence="2" type="ORF">IFK94_12630</name>
</gene>
<dbReference type="AlphaFoldDB" id="A0A8J6Y112"/>
<evidence type="ECO:0000313" key="3">
    <source>
        <dbReference type="Proteomes" id="UP000648239"/>
    </source>
</evidence>
<dbReference type="Pfam" id="PF13557">
    <property type="entry name" value="Phenol_MetA_deg"/>
    <property type="match status" value="1"/>
</dbReference>
<keyword evidence="1" id="KW-0732">Signal</keyword>
<sequence length="284" mass="31181">MKRCAPLLVLSLAALMLMPQAAGAAGISVDAGVTPARDRWIYRTLVRSMTRDDDPTGMGRKMDMLMWNNVLAYGMRPNLTLILKQPVRRREISMAGSKISDSGAGDLALLAKYRLVRRNNRETTFGLAGTLELTVPTGSEEFTSDTWDLRPGIYGSFRRGRWATDFSAAYRLSGAAGDRDDGREVGDELALDWAGARQFLVGGSANTTLAPVLELSYRNAARDELMGQPFVNSGEELLYLSPGLKYTRSSLILEALVLVPVWQDQNGAQVERGTGFLLGLRKLF</sequence>
<reference evidence="2 3" key="1">
    <citation type="submission" date="2020-08" db="EMBL/GenBank/DDBJ databases">
        <title>Acidobacteriota in marine sediments use diverse sulfur dissimilation pathways.</title>
        <authorList>
            <person name="Wasmund K."/>
        </authorList>
    </citation>
    <scope>NUCLEOTIDE SEQUENCE [LARGE SCALE GENOMIC DNA]</scope>
    <source>
        <strain evidence="2">MAG AM4</strain>
    </source>
</reference>
<dbReference type="InterPro" id="IPR025737">
    <property type="entry name" value="FApF"/>
</dbReference>
<comment type="caution">
    <text evidence="2">The sequence shown here is derived from an EMBL/GenBank/DDBJ whole genome shotgun (WGS) entry which is preliminary data.</text>
</comment>
<protein>
    <submittedName>
        <fullName evidence="2">Transporter</fullName>
    </submittedName>
</protein>
<evidence type="ECO:0000313" key="2">
    <source>
        <dbReference type="EMBL" id="MBD3868965.1"/>
    </source>
</evidence>
<proteinExistence type="predicted"/>
<feature type="chain" id="PRO_5035215386" evidence="1">
    <location>
        <begin position="25"/>
        <end position="284"/>
    </location>
</feature>
<organism evidence="2 3">
    <name type="scientific">Candidatus Polarisedimenticola svalbardensis</name>
    <dbReference type="NCBI Taxonomy" id="2886004"/>
    <lineage>
        <taxon>Bacteria</taxon>
        <taxon>Pseudomonadati</taxon>
        <taxon>Acidobacteriota</taxon>
        <taxon>Candidatus Polarisedimenticolia</taxon>
        <taxon>Candidatus Polarisedimenticolales</taxon>
        <taxon>Candidatus Polarisedimenticolaceae</taxon>
        <taxon>Candidatus Polarisedimenticola</taxon>
    </lineage>
</organism>
<dbReference type="EMBL" id="JACXWD010000051">
    <property type="protein sequence ID" value="MBD3868965.1"/>
    <property type="molecule type" value="Genomic_DNA"/>
</dbReference>
<evidence type="ECO:0000256" key="1">
    <source>
        <dbReference type="SAM" id="SignalP"/>
    </source>
</evidence>
<accession>A0A8J6Y112</accession>
<dbReference type="Proteomes" id="UP000648239">
    <property type="component" value="Unassembled WGS sequence"/>
</dbReference>